<dbReference type="STRING" id="1071382.H2AYK5"/>
<dbReference type="eggNOG" id="ENOG502S19U">
    <property type="taxonomic scope" value="Eukaryota"/>
</dbReference>
<dbReference type="EMBL" id="HE650828">
    <property type="protein sequence ID" value="CCF59782.1"/>
    <property type="molecule type" value="Genomic_DNA"/>
</dbReference>
<dbReference type="Pfam" id="PF17097">
    <property type="entry name" value="Kre28"/>
    <property type="match status" value="1"/>
</dbReference>
<dbReference type="GO" id="GO:0000776">
    <property type="term" value="C:kinetochore"/>
    <property type="evidence" value="ECO:0007669"/>
    <property type="project" value="UniProtKB-KW"/>
</dbReference>
<evidence type="ECO:0000256" key="5">
    <source>
        <dbReference type="ARBA" id="ARBA00023242"/>
    </source>
</evidence>
<dbReference type="InParanoid" id="H2AYK5"/>
<dbReference type="KEGG" id="kaf:KAFR_0H03720"/>
<evidence type="ECO:0000256" key="7">
    <source>
        <dbReference type="RuleBase" id="RU362143"/>
    </source>
</evidence>
<evidence type="ECO:0000256" key="1">
    <source>
        <dbReference type="ARBA" id="ARBA00006965"/>
    </source>
</evidence>
<dbReference type="Proteomes" id="UP000005220">
    <property type="component" value="Chromosome 8"/>
</dbReference>
<proteinExistence type="inferred from homology"/>
<keyword evidence="5 7" id="KW-0539">Nucleus</keyword>
<dbReference type="GO" id="GO:0005634">
    <property type="term" value="C:nucleus"/>
    <property type="evidence" value="ECO:0007669"/>
    <property type="project" value="UniProtKB-SubCell"/>
</dbReference>
<evidence type="ECO:0000313" key="9">
    <source>
        <dbReference type="Proteomes" id="UP000005220"/>
    </source>
</evidence>
<evidence type="ECO:0000256" key="4">
    <source>
        <dbReference type="ARBA" id="ARBA00023054"/>
    </source>
</evidence>
<dbReference type="OrthoDB" id="4065660at2759"/>
<keyword evidence="6 7" id="KW-0137">Centromere</keyword>
<name>H2AYK5_KAZAF</name>
<keyword evidence="9" id="KW-1185">Reference proteome</keyword>
<comment type="similarity">
    <text evidence="1 7">Belongs to the KRE28 family.</text>
</comment>
<evidence type="ECO:0000256" key="3">
    <source>
        <dbReference type="ARBA" id="ARBA00022838"/>
    </source>
</evidence>
<protein>
    <recommendedName>
        <fullName evidence="7">Spindle pole body component KRE28</fullName>
    </recommendedName>
</protein>
<evidence type="ECO:0000313" key="8">
    <source>
        <dbReference type="EMBL" id="CCF59782.1"/>
    </source>
</evidence>
<keyword evidence="4 7" id="KW-0175">Coiled coil</keyword>
<organism evidence="8 9">
    <name type="scientific">Kazachstania africana (strain ATCC 22294 / BCRC 22015 / CBS 2517 / CECT 1963 / NBRC 1671 / NRRL Y-8276)</name>
    <name type="common">Yeast</name>
    <name type="synonym">Kluyveromyces africanus</name>
    <dbReference type="NCBI Taxonomy" id="1071382"/>
    <lineage>
        <taxon>Eukaryota</taxon>
        <taxon>Fungi</taxon>
        <taxon>Dikarya</taxon>
        <taxon>Ascomycota</taxon>
        <taxon>Saccharomycotina</taxon>
        <taxon>Saccharomycetes</taxon>
        <taxon>Saccharomycetales</taxon>
        <taxon>Saccharomycetaceae</taxon>
        <taxon>Kazachstania</taxon>
    </lineage>
</organism>
<evidence type="ECO:0000256" key="2">
    <source>
        <dbReference type="ARBA" id="ARBA00022454"/>
    </source>
</evidence>
<sequence length="285" mass="33328">MSYTNIKDYRDEIDKLNSELNETTETALAEQEYRAKNLSSDITQIIQSLSQENDLIRVPETEKWIDPSSITPGINESNKIISILKEVYLEQESLDNFLRLTVSSNSNEFDKIRSKDDPVFRELEDEVNYLESTQLQNQLNAINVIKSKISQKSNELSQDEMKINEVCLNTADEIDECFQLIIELEKLQEDRIEKVKNVRLEELNATTEAFNEWENIVTLRKNLSELERELHLLKTTNQSDKRQDKSLSSSYSVLLELTNLYRKKYQRFTKKLVLTNSKFTKKAKL</sequence>
<comment type="function">
    <text evidence="7">Acts as a component of the outer kinetochore KNL1 complex that facilitates microtubule-kinetochore interactions and the spindle assembly checkpoint. Kinetochores, consisting of a centromere-associated inner segment and a microtubule-contacting outer segment, play a crucial role in chromosome segregation by mediating the physical connection between centromeric DNA and spindle microtubules. The outer kinetochore is made up of the ten-subunit KMN network, comprising the MIS12, NDC80 and KNL1 complexes, and auxiliary microtubule-associated components; together they connect the outer kinetochore with the inner kinetochore, bind microtubules, and mediate interactions with mitotic checkpoint proteins that delay anaphase until chromosomes are bioriented on the spindle.</text>
</comment>
<gene>
    <name evidence="8" type="primary">KAFR0H03720</name>
    <name evidence="7" type="synonym">KRE28</name>
    <name evidence="8" type="ORF">KAFR_0H03720</name>
</gene>
<dbReference type="RefSeq" id="XP_003958917.1">
    <property type="nucleotide sequence ID" value="XM_003958868.1"/>
</dbReference>
<dbReference type="HOGENOM" id="CLU_062083_0_0_1"/>
<accession>H2AYK5</accession>
<comment type="subcellular location">
    <subcellularLocation>
        <location evidence="7">Nucleus</location>
    </subcellularLocation>
    <subcellularLocation>
        <location evidence="7">Chromosome</location>
        <location evidence="7">Centromere</location>
        <location evidence="7">Kinetochore</location>
    </subcellularLocation>
</comment>
<keyword evidence="2 7" id="KW-0158">Chromosome</keyword>
<dbReference type="AlphaFoldDB" id="H2AYK5"/>
<evidence type="ECO:0000256" key="6">
    <source>
        <dbReference type="ARBA" id="ARBA00023328"/>
    </source>
</evidence>
<dbReference type="InterPro" id="IPR031361">
    <property type="entry name" value="Kre28"/>
</dbReference>
<reference evidence="8 9" key="1">
    <citation type="journal article" date="2011" name="Proc. Natl. Acad. Sci. U.S.A.">
        <title>Evolutionary erosion of yeast sex chromosomes by mating-type switching accidents.</title>
        <authorList>
            <person name="Gordon J.L."/>
            <person name="Armisen D."/>
            <person name="Proux-Wera E."/>
            <person name="Oheigeartaigh S.S."/>
            <person name="Byrne K.P."/>
            <person name="Wolfe K.H."/>
        </authorList>
    </citation>
    <scope>NUCLEOTIDE SEQUENCE [LARGE SCALE GENOMIC DNA]</scope>
    <source>
        <strain evidence="9">ATCC 22294 / BCRC 22015 / CBS 2517 / CECT 1963 / NBRC 1671 / NRRL Y-8276</strain>
    </source>
</reference>
<feature type="coiled-coil region" evidence="7">
    <location>
        <begin position="216"/>
        <end position="243"/>
    </location>
</feature>
<keyword evidence="3 7" id="KW-0995">Kinetochore</keyword>
<dbReference type="GeneID" id="13883393"/>
<dbReference type="FunCoup" id="H2AYK5">
    <property type="interactions" value="36"/>
</dbReference>